<dbReference type="RefSeq" id="WP_110253569.1">
    <property type="nucleotide sequence ID" value="NZ_QJKB01000001.1"/>
</dbReference>
<accession>A0A318JHA4</accession>
<evidence type="ECO:0000313" key="2">
    <source>
        <dbReference type="EMBL" id="PXX47165.1"/>
    </source>
</evidence>
<evidence type="ECO:0000256" key="1">
    <source>
        <dbReference type="SAM" id="MobiDB-lite"/>
    </source>
</evidence>
<dbReference type="EMBL" id="QJKB01000001">
    <property type="protein sequence ID" value="PXX47165.1"/>
    <property type="molecule type" value="Genomic_DNA"/>
</dbReference>
<evidence type="ECO:0000313" key="3">
    <source>
        <dbReference type="Proteomes" id="UP000247792"/>
    </source>
</evidence>
<protein>
    <submittedName>
        <fullName evidence="2">Uncharacterized protein</fullName>
    </submittedName>
</protein>
<name>A0A318JHA4_9BURK</name>
<sequence length="200" mass="22345">MKLSRFFEDIIPLYKAELEDLKSDSEGKNVLKARLREKAEQLPMLLPMMASNPEMLAVAFHQGFIFMNPLTMESLITKEAGKFPSWKTLSAAVKLEPWAEPLSRIVLKDPDGEAFMVTAAALEYLNRSNTTRKAGASDAADADEDEDKEANDENEELKEHGDLDGQYGRHGRDDGDDGDDYDLGEAGADWLAEQGFDRKE</sequence>
<dbReference type="OrthoDB" id="9179699at2"/>
<feature type="compositionally biased region" description="Acidic residues" evidence="1">
    <location>
        <begin position="174"/>
        <end position="183"/>
    </location>
</feature>
<keyword evidence="3" id="KW-1185">Reference proteome</keyword>
<organism evidence="2 3">
    <name type="scientific">Undibacterium pigrum</name>
    <dbReference type="NCBI Taxonomy" id="401470"/>
    <lineage>
        <taxon>Bacteria</taxon>
        <taxon>Pseudomonadati</taxon>
        <taxon>Pseudomonadota</taxon>
        <taxon>Betaproteobacteria</taxon>
        <taxon>Burkholderiales</taxon>
        <taxon>Oxalobacteraceae</taxon>
        <taxon>Undibacterium</taxon>
    </lineage>
</organism>
<dbReference type="AlphaFoldDB" id="A0A318JHA4"/>
<proteinExistence type="predicted"/>
<dbReference type="Proteomes" id="UP000247792">
    <property type="component" value="Unassembled WGS sequence"/>
</dbReference>
<feature type="compositionally biased region" description="Acidic residues" evidence="1">
    <location>
        <begin position="140"/>
        <end position="156"/>
    </location>
</feature>
<reference evidence="2 3" key="1">
    <citation type="submission" date="2018-05" db="EMBL/GenBank/DDBJ databases">
        <title>Genomic Encyclopedia of Type Strains, Phase IV (KMG-IV): sequencing the most valuable type-strain genomes for metagenomic binning, comparative biology and taxonomic classification.</title>
        <authorList>
            <person name="Goeker M."/>
        </authorList>
    </citation>
    <scope>NUCLEOTIDE SEQUENCE [LARGE SCALE GENOMIC DNA]</scope>
    <source>
        <strain evidence="2 3">DSM 19792</strain>
    </source>
</reference>
<gene>
    <name evidence="2" type="ORF">DFR42_101741</name>
</gene>
<feature type="region of interest" description="Disordered" evidence="1">
    <location>
        <begin position="131"/>
        <end position="200"/>
    </location>
</feature>
<comment type="caution">
    <text evidence="2">The sequence shown here is derived from an EMBL/GenBank/DDBJ whole genome shotgun (WGS) entry which is preliminary data.</text>
</comment>